<keyword evidence="1" id="KW-0732">Signal</keyword>
<dbReference type="Gene3D" id="1.10.260.130">
    <property type="match status" value="1"/>
</dbReference>
<dbReference type="Proteomes" id="UP001185899">
    <property type="component" value="Unassembled WGS sequence"/>
</dbReference>
<protein>
    <submittedName>
        <fullName evidence="2">Lipase family protein</fullName>
    </submittedName>
</protein>
<dbReference type="InterPro" id="IPR029058">
    <property type="entry name" value="AB_hydrolase_fold"/>
</dbReference>
<dbReference type="Gene3D" id="3.40.50.1820">
    <property type="entry name" value="alpha/beta hydrolase"/>
    <property type="match status" value="1"/>
</dbReference>
<feature type="chain" id="PRO_5047376372" evidence="1">
    <location>
        <begin position="32"/>
        <end position="418"/>
    </location>
</feature>
<dbReference type="EMBL" id="JAWLKE010000007">
    <property type="protein sequence ID" value="MDV6232867.1"/>
    <property type="molecule type" value="Genomic_DNA"/>
</dbReference>
<dbReference type="InterPro" id="IPR005152">
    <property type="entry name" value="Lipase_secreted"/>
</dbReference>
<dbReference type="PIRSF" id="PIRSF029171">
    <property type="entry name" value="Esterase_LipA"/>
    <property type="match status" value="1"/>
</dbReference>
<dbReference type="PANTHER" id="PTHR34853:SF1">
    <property type="entry name" value="LIPASE 5"/>
    <property type="match status" value="1"/>
</dbReference>
<comment type="caution">
    <text evidence="2">The sequence shown here is derived from an EMBL/GenBank/DDBJ whole genome shotgun (WGS) entry which is preliminary data.</text>
</comment>
<feature type="signal peptide" evidence="1">
    <location>
        <begin position="1"/>
        <end position="31"/>
    </location>
</feature>
<gene>
    <name evidence="2" type="ORF">R3P95_20120</name>
</gene>
<accession>A0ABU4B304</accession>
<proteinExistence type="predicted"/>
<dbReference type="PANTHER" id="PTHR34853">
    <property type="match status" value="1"/>
</dbReference>
<evidence type="ECO:0000256" key="1">
    <source>
        <dbReference type="SAM" id="SignalP"/>
    </source>
</evidence>
<dbReference type="SUPFAM" id="SSF53474">
    <property type="entry name" value="alpha/beta-Hydrolases"/>
    <property type="match status" value="1"/>
</dbReference>
<evidence type="ECO:0000313" key="3">
    <source>
        <dbReference type="Proteomes" id="UP001185899"/>
    </source>
</evidence>
<organism evidence="2 3">
    <name type="scientific">Rhodococcus cercidiphylli</name>
    <dbReference type="NCBI Taxonomy" id="489916"/>
    <lineage>
        <taxon>Bacteria</taxon>
        <taxon>Bacillati</taxon>
        <taxon>Actinomycetota</taxon>
        <taxon>Actinomycetes</taxon>
        <taxon>Mycobacteriales</taxon>
        <taxon>Nocardiaceae</taxon>
        <taxon>Rhodococcus</taxon>
    </lineage>
</organism>
<name>A0ABU4B304_9NOCA</name>
<dbReference type="Pfam" id="PF03583">
    <property type="entry name" value="LIP"/>
    <property type="match status" value="1"/>
</dbReference>
<dbReference type="RefSeq" id="WP_317533468.1">
    <property type="nucleotide sequence ID" value="NZ_JAWLKE010000007.1"/>
</dbReference>
<reference evidence="2 3" key="1">
    <citation type="submission" date="2023-10" db="EMBL/GenBank/DDBJ databases">
        <title>Development of a sustainable strategy for remediation of hydrocarbon-contaminated territories based on the waste exchange concept.</title>
        <authorList>
            <person name="Krivoruchko A."/>
        </authorList>
    </citation>
    <scope>NUCLEOTIDE SEQUENCE [LARGE SCALE GENOMIC DNA]</scope>
    <source>
        <strain evidence="2 3">IEGM 1322</strain>
    </source>
</reference>
<keyword evidence="3" id="KW-1185">Reference proteome</keyword>
<sequence length="418" mass="43269">MGKFAKFGRRCAAAVAAVSLVVSGGQWSAGADPLGDFQNPPRTAESIAATPLDDPWVVPPPGYETAAPGTVLRTRSVTVGPLVTPVTTTQLLVASTDAKDRPAAIVTSVIVPTAPWTSPGPRPVVAYNMAIDSLGATCEPSWTMQRGIAPELAPVQLLLARGYAVVVTDHQGPRHAYAVGPMAAHAVLDGLRGAVTTAALGLDPTAPLGITGYSGGAIASGWAVQEAPAYAPELNIVGAAFGGTPTDFALLRQSMNGNAASAVFLAAAMGVAREYPEMLSLYNDDGWRLAQASKDLCIVGIAPLGIVAPIRIESLSITPDAFDSPLARAVADQNRLGDGGTPTAPVFLYHGQQEFWIPKEGPEAVFDKWCSRGADVRLEEYLGEHSIVAGSGAPGAFAWLDDRLAGIPVRPGCSSFGR</sequence>
<evidence type="ECO:0000313" key="2">
    <source>
        <dbReference type="EMBL" id="MDV6232867.1"/>
    </source>
</evidence>